<keyword evidence="7" id="KW-1185">Reference proteome</keyword>
<feature type="region of interest" description="Disordered" evidence="4">
    <location>
        <begin position="42"/>
        <end position="91"/>
    </location>
</feature>
<organism evidence="6 7">
    <name type="scientific">Triparma retinervis</name>
    <dbReference type="NCBI Taxonomy" id="2557542"/>
    <lineage>
        <taxon>Eukaryota</taxon>
        <taxon>Sar</taxon>
        <taxon>Stramenopiles</taxon>
        <taxon>Ochrophyta</taxon>
        <taxon>Bolidophyceae</taxon>
        <taxon>Parmales</taxon>
        <taxon>Triparmaceae</taxon>
        <taxon>Triparma</taxon>
    </lineage>
</organism>
<dbReference type="GO" id="GO:0003735">
    <property type="term" value="F:structural constituent of ribosome"/>
    <property type="evidence" value="ECO:0007669"/>
    <property type="project" value="InterPro"/>
</dbReference>
<protein>
    <recommendedName>
        <fullName evidence="5">Large ribosomal subunit protein bL12 C-terminal domain-containing protein</fullName>
    </recommendedName>
</protein>
<dbReference type="Pfam" id="PF00542">
    <property type="entry name" value="Ribosomal_L12"/>
    <property type="match status" value="1"/>
</dbReference>
<keyword evidence="3" id="KW-0687">Ribonucleoprotein</keyword>
<dbReference type="Gene3D" id="3.30.1390.10">
    <property type="match status" value="1"/>
</dbReference>
<evidence type="ECO:0000256" key="3">
    <source>
        <dbReference type="ARBA" id="ARBA00023274"/>
    </source>
</evidence>
<sequence>MSLFRNTARLTTRIAFRSHIAPSTSLLSSTFPSLPQISPVPFSTRSFTSDAKPSAEANKAAPPNEDAPEGAIPPLQPDPVDGEVVTSDREEVKEEKTLFDLKLLSFDAKSKIKVIKEVRTITGLGLKEAKELVEGAPKTVKKDIKKEEAEELAEKIKAVGGECEVE</sequence>
<evidence type="ECO:0000313" key="7">
    <source>
        <dbReference type="Proteomes" id="UP001165082"/>
    </source>
</evidence>
<dbReference type="EMBL" id="BRXZ01000275">
    <property type="protein sequence ID" value="GMI08685.1"/>
    <property type="molecule type" value="Genomic_DNA"/>
</dbReference>
<dbReference type="FunFam" id="3.30.1390.10:FF:000001">
    <property type="entry name" value="50S ribosomal protein L7/L12"/>
    <property type="match status" value="1"/>
</dbReference>
<dbReference type="GO" id="GO:0006412">
    <property type="term" value="P:translation"/>
    <property type="evidence" value="ECO:0007669"/>
    <property type="project" value="InterPro"/>
</dbReference>
<evidence type="ECO:0000256" key="2">
    <source>
        <dbReference type="ARBA" id="ARBA00022980"/>
    </source>
</evidence>
<dbReference type="AlphaFoldDB" id="A0A9W7CMY8"/>
<dbReference type="PANTHER" id="PTHR45987:SF4">
    <property type="entry name" value="LARGE RIBOSOMAL SUBUNIT PROTEIN BL12M"/>
    <property type="match status" value="1"/>
</dbReference>
<dbReference type="GO" id="GO:0005840">
    <property type="term" value="C:ribosome"/>
    <property type="evidence" value="ECO:0007669"/>
    <property type="project" value="UniProtKB-KW"/>
</dbReference>
<evidence type="ECO:0000259" key="5">
    <source>
        <dbReference type="Pfam" id="PF00542"/>
    </source>
</evidence>
<dbReference type="OrthoDB" id="250175at2759"/>
<comment type="caution">
    <text evidence="6">The sequence shown here is derived from an EMBL/GenBank/DDBJ whole genome shotgun (WGS) entry which is preliminary data.</text>
</comment>
<dbReference type="CDD" id="cd00387">
    <property type="entry name" value="Ribosomal_L7_L12"/>
    <property type="match status" value="1"/>
</dbReference>
<keyword evidence="2" id="KW-0689">Ribosomal protein</keyword>
<accession>A0A9W7CMY8</accession>
<evidence type="ECO:0000256" key="1">
    <source>
        <dbReference type="ARBA" id="ARBA00007197"/>
    </source>
</evidence>
<gene>
    <name evidence="6" type="ORF">TrRE_jg3243</name>
</gene>
<feature type="compositionally biased region" description="Polar residues" evidence="4">
    <location>
        <begin position="42"/>
        <end position="51"/>
    </location>
</feature>
<dbReference type="InterPro" id="IPR013823">
    <property type="entry name" value="Ribosomal_bL12_C"/>
</dbReference>
<dbReference type="GO" id="GO:1990904">
    <property type="term" value="C:ribonucleoprotein complex"/>
    <property type="evidence" value="ECO:0007669"/>
    <property type="project" value="UniProtKB-KW"/>
</dbReference>
<dbReference type="InterPro" id="IPR014719">
    <property type="entry name" value="Ribosomal_bL12_C/ClpS-like"/>
</dbReference>
<dbReference type="PANTHER" id="PTHR45987">
    <property type="entry name" value="39S RIBOSOMAL PROTEIN L12"/>
    <property type="match status" value="1"/>
</dbReference>
<comment type="similarity">
    <text evidence="1">Belongs to the bacterial ribosomal protein bL12 family.</text>
</comment>
<dbReference type="InterPro" id="IPR000206">
    <property type="entry name" value="Ribosomal_bL12"/>
</dbReference>
<reference evidence="6" key="1">
    <citation type="submission" date="2022-07" db="EMBL/GenBank/DDBJ databases">
        <title>Genome analysis of Parmales, a sister group of diatoms, reveals the evolutionary specialization of diatoms from phago-mixotrophs to photoautotrophs.</title>
        <authorList>
            <person name="Ban H."/>
            <person name="Sato S."/>
            <person name="Yoshikawa S."/>
            <person name="Kazumasa Y."/>
            <person name="Nakamura Y."/>
            <person name="Ichinomiya M."/>
            <person name="Saitoh K."/>
            <person name="Sato N."/>
            <person name="Blanc-Mathieu R."/>
            <person name="Endo H."/>
            <person name="Kuwata A."/>
            <person name="Ogata H."/>
        </authorList>
    </citation>
    <scope>NUCLEOTIDE SEQUENCE</scope>
</reference>
<evidence type="ECO:0000256" key="4">
    <source>
        <dbReference type="SAM" id="MobiDB-lite"/>
    </source>
</evidence>
<dbReference type="SUPFAM" id="SSF54736">
    <property type="entry name" value="ClpS-like"/>
    <property type="match status" value="1"/>
</dbReference>
<proteinExistence type="inferred from homology"/>
<dbReference type="Proteomes" id="UP001165082">
    <property type="component" value="Unassembled WGS sequence"/>
</dbReference>
<evidence type="ECO:0000313" key="6">
    <source>
        <dbReference type="EMBL" id="GMI08685.1"/>
    </source>
</evidence>
<feature type="domain" description="Large ribosomal subunit protein bL12 C-terminal" evidence="5">
    <location>
        <begin position="99"/>
        <end position="166"/>
    </location>
</feature>
<dbReference type="GO" id="GO:0003729">
    <property type="term" value="F:mRNA binding"/>
    <property type="evidence" value="ECO:0007669"/>
    <property type="project" value="TreeGrafter"/>
</dbReference>
<name>A0A9W7CMY8_9STRA</name>